<accession>A0A7X2TFU3</accession>
<feature type="active site" description="Nucleophile" evidence="1">
    <location>
        <position position="13"/>
    </location>
</feature>
<dbReference type="RefSeq" id="WP_105302743.1">
    <property type="nucleotide sequence ID" value="NZ_JAQXPC010000105.1"/>
</dbReference>
<dbReference type="SUPFAM" id="SSF52833">
    <property type="entry name" value="Thioredoxin-like"/>
    <property type="match status" value="1"/>
</dbReference>
<dbReference type="InterPro" id="IPR005243">
    <property type="entry name" value="THIRX-like_proc"/>
</dbReference>
<dbReference type="PANTHER" id="PTHR36450">
    <property type="entry name" value="THIOREDOXIN"/>
    <property type="match status" value="1"/>
</dbReference>
<name>A0A7X2TFU3_9FIRM</name>
<feature type="disulfide bond" description="Redox-active" evidence="2">
    <location>
        <begin position="10"/>
        <end position="13"/>
    </location>
</feature>
<reference evidence="4 5" key="1">
    <citation type="submission" date="2019-08" db="EMBL/GenBank/DDBJ databases">
        <title>In-depth cultivation of the pig gut microbiome towards novel bacterial diversity and tailored functional studies.</title>
        <authorList>
            <person name="Wylensek D."/>
            <person name="Hitch T.C.A."/>
            <person name="Clavel T."/>
        </authorList>
    </citation>
    <scope>NUCLEOTIDE SEQUENCE [LARGE SCALE GENOMIC DNA]</scope>
    <source>
        <strain evidence="4 5">Oil+RF-744-GAM-WT-6</strain>
    </source>
</reference>
<organism evidence="4 5">
    <name type="scientific">Stecheria intestinalis</name>
    <dbReference type="NCBI Taxonomy" id="2606630"/>
    <lineage>
        <taxon>Bacteria</taxon>
        <taxon>Bacillati</taxon>
        <taxon>Bacillota</taxon>
        <taxon>Erysipelotrichia</taxon>
        <taxon>Erysipelotrichales</taxon>
        <taxon>Erysipelotrichaceae</taxon>
        <taxon>Stecheria</taxon>
    </lineage>
</organism>
<dbReference type="InterPro" id="IPR036249">
    <property type="entry name" value="Thioredoxin-like_sf"/>
</dbReference>
<evidence type="ECO:0000256" key="1">
    <source>
        <dbReference type="PIRSR" id="PIRSR037031-50"/>
    </source>
</evidence>
<keyword evidence="2" id="KW-0676">Redox-active center</keyword>
<keyword evidence="2" id="KW-1015">Disulfide bond</keyword>
<keyword evidence="5" id="KW-1185">Reference proteome</keyword>
<dbReference type="AlphaFoldDB" id="A0A7X2TFU3"/>
<evidence type="ECO:0000259" key="3">
    <source>
        <dbReference type="Pfam" id="PF13192"/>
    </source>
</evidence>
<dbReference type="InterPro" id="IPR012336">
    <property type="entry name" value="Thioredoxin-like_fold"/>
</dbReference>
<proteinExistence type="predicted"/>
<feature type="domain" description="Thioredoxin-like fold" evidence="3">
    <location>
        <begin position="1"/>
        <end position="75"/>
    </location>
</feature>
<gene>
    <name evidence="4" type="ORF">FYJ51_08850</name>
</gene>
<dbReference type="PANTHER" id="PTHR36450:SF1">
    <property type="entry name" value="THIOREDOXIN"/>
    <property type="match status" value="1"/>
</dbReference>
<comment type="caution">
    <text evidence="4">The sequence shown here is derived from an EMBL/GenBank/DDBJ whole genome shotgun (WGS) entry which is preliminary data.</text>
</comment>
<evidence type="ECO:0000313" key="5">
    <source>
        <dbReference type="Proteomes" id="UP000461880"/>
    </source>
</evidence>
<dbReference type="Gene3D" id="3.40.30.10">
    <property type="entry name" value="Glutaredoxin"/>
    <property type="match status" value="1"/>
</dbReference>
<dbReference type="PIRSF" id="PIRSF037031">
    <property type="entry name" value="Redox_disulphide_2"/>
    <property type="match status" value="1"/>
</dbReference>
<dbReference type="Pfam" id="PF13192">
    <property type="entry name" value="Thioredoxin_3"/>
    <property type="match status" value="1"/>
</dbReference>
<evidence type="ECO:0000313" key="4">
    <source>
        <dbReference type="EMBL" id="MSS59012.1"/>
    </source>
</evidence>
<feature type="active site" description="Nucleophile" evidence="1">
    <location>
        <position position="10"/>
    </location>
</feature>
<dbReference type="EMBL" id="VUMN01000021">
    <property type="protein sequence ID" value="MSS59012.1"/>
    <property type="molecule type" value="Genomic_DNA"/>
</dbReference>
<dbReference type="Proteomes" id="UP000461880">
    <property type="component" value="Unassembled WGS sequence"/>
</dbReference>
<evidence type="ECO:0000256" key="2">
    <source>
        <dbReference type="PIRSR" id="PIRSR037031-51"/>
    </source>
</evidence>
<dbReference type="NCBIfam" id="TIGR00412">
    <property type="entry name" value="redox_disulf_2"/>
    <property type="match status" value="1"/>
</dbReference>
<protein>
    <submittedName>
        <fullName evidence="4">Thioredoxin family protein</fullName>
    </submittedName>
</protein>
<sequence length="75" mass="7844">MNIKVLGGGCRKCETLLANAKAAAAQKGIDAEIEYITDFARIASYGIMSTPALMIDGKTVSAGRVLSAKEIEALL</sequence>